<name>X0RY54_9ZZZZ</name>
<dbReference type="SUPFAM" id="SSF56003">
    <property type="entry name" value="Molybdenum cofactor-binding domain"/>
    <property type="match status" value="1"/>
</dbReference>
<dbReference type="InterPro" id="IPR046867">
    <property type="entry name" value="AldOxase/xan_DH_MoCoBD2"/>
</dbReference>
<feature type="non-terminal residue" evidence="3">
    <location>
        <position position="390"/>
    </location>
</feature>
<dbReference type="EMBL" id="BARS01007641">
    <property type="protein sequence ID" value="GAF67926.1"/>
    <property type="molecule type" value="Genomic_DNA"/>
</dbReference>
<accession>X0RY54</accession>
<evidence type="ECO:0000256" key="1">
    <source>
        <dbReference type="ARBA" id="ARBA00022505"/>
    </source>
</evidence>
<reference evidence="3" key="1">
    <citation type="journal article" date="2014" name="Front. Microbiol.">
        <title>High frequency of phylogenetically diverse reductive dehalogenase-homologous genes in deep subseafloor sedimentary metagenomes.</title>
        <authorList>
            <person name="Kawai M."/>
            <person name="Futagami T."/>
            <person name="Toyoda A."/>
            <person name="Takaki Y."/>
            <person name="Nishi S."/>
            <person name="Hori S."/>
            <person name="Arai W."/>
            <person name="Tsubouchi T."/>
            <person name="Morono Y."/>
            <person name="Uchiyama I."/>
            <person name="Ito T."/>
            <person name="Fujiyama A."/>
            <person name="Inagaki F."/>
            <person name="Takami H."/>
        </authorList>
    </citation>
    <scope>NUCLEOTIDE SEQUENCE</scope>
    <source>
        <strain evidence="3">Expedition CK06-06</strain>
    </source>
</reference>
<sequence length="390" mass="41694">EKLDMDPIELRLKNYVGLGDTFWGQGPLVRSIVQSDGVPELLRKGAELIGWERRVSESANQRAGRFKRGIGVGRGFHTSSAGAPQPGDVIDFSGAMVKVNIDGSVDVITALMDHGGGTLEALAKLVAEALCVPLEKVNLAPAETCSTVYDCVTHATRGVYAGGGAATKAAQKVRQELLETAAHYLNVMPEALTLEMDEELGQGVVYPPAIPDRRMTISEIATRCWTESWKTIAAVESYRPVNCPPAYVTVFVEVEVDTWTGQVRTLRAAMGSDCGTVINPDMAAGQLGGGLLKGMGYALYESNEWDAEGQLTSGGYWIDAKTPAIHESLRVEELSVHFADTYEPSGPFGAKGIGEAATNPVAAAYANAIYNAIGVRFYELPITPEKILSA</sequence>
<dbReference type="InterPro" id="IPR016208">
    <property type="entry name" value="Ald_Oxase/xanthine_DH-like"/>
</dbReference>
<feature type="non-terminal residue" evidence="3">
    <location>
        <position position="1"/>
    </location>
</feature>
<dbReference type="InterPro" id="IPR037165">
    <property type="entry name" value="AldOxase/xan_DH_Mopterin-bd_sf"/>
</dbReference>
<comment type="caution">
    <text evidence="3">The sequence shown here is derived from an EMBL/GenBank/DDBJ whole genome shotgun (WGS) entry which is preliminary data.</text>
</comment>
<dbReference type="Pfam" id="PF20256">
    <property type="entry name" value="MoCoBD_2"/>
    <property type="match status" value="1"/>
</dbReference>
<dbReference type="PANTHER" id="PTHR11908">
    <property type="entry name" value="XANTHINE DEHYDROGENASE"/>
    <property type="match status" value="1"/>
</dbReference>
<evidence type="ECO:0000313" key="3">
    <source>
        <dbReference type="EMBL" id="GAF67926.1"/>
    </source>
</evidence>
<proteinExistence type="predicted"/>
<evidence type="ECO:0000259" key="2">
    <source>
        <dbReference type="Pfam" id="PF20256"/>
    </source>
</evidence>
<dbReference type="AlphaFoldDB" id="X0RY54"/>
<dbReference type="GO" id="GO:0005506">
    <property type="term" value="F:iron ion binding"/>
    <property type="evidence" value="ECO:0007669"/>
    <property type="project" value="InterPro"/>
</dbReference>
<dbReference type="PANTHER" id="PTHR11908:SF132">
    <property type="entry name" value="ALDEHYDE OXIDASE 1-RELATED"/>
    <property type="match status" value="1"/>
</dbReference>
<protein>
    <recommendedName>
        <fullName evidence="2">Aldehyde oxidase/xanthine dehydrogenase second molybdopterin binding domain-containing protein</fullName>
    </recommendedName>
</protein>
<keyword evidence="1" id="KW-0500">Molybdenum</keyword>
<gene>
    <name evidence="3" type="ORF">S01H1_14675</name>
</gene>
<organism evidence="3">
    <name type="scientific">marine sediment metagenome</name>
    <dbReference type="NCBI Taxonomy" id="412755"/>
    <lineage>
        <taxon>unclassified sequences</taxon>
        <taxon>metagenomes</taxon>
        <taxon>ecological metagenomes</taxon>
    </lineage>
</organism>
<dbReference type="GO" id="GO:0016491">
    <property type="term" value="F:oxidoreductase activity"/>
    <property type="evidence" value="ECO:0007669"/>
    <property type="project" value="InterPro"/>
</dbReference>
<feature type="domain" description="Aldehyde oxidase/xanthine dehydrogenase second molybdopterin binding" evidence="2">
    <location>
        <begin position="45"/>
        <end position="325"/>
    </location>
</feature>
<dbReference type="Gene3D" id="3.30.365.10">
    <property type="entry name" value="Aldehyde oxidase/xanthine dehydrogenase, molybdopterin binding domain"/>
    <property type="match status" value="2"/>
</dbReference>